<dbReference type="AlphaFoldDB" id="A0A1T4M0Z4"/>
<keyword evidence="2" id="KW-1185">Reference proteome</keyword>
<dbReference type="InterPro" id="IPR024524">
    <property type="entry name" value="DUF3800"/>
</dbReference>
<dbReference type="EMBL" id="FUWH01000003">
    <property type="protein sequence ID" value="SJZ60576.1"/>
    <property type="molecule type" value="Genomic_DNA"/>
</dbReference>
<organism evidence="1 2">
    <name type="scientific">Sediminibacterium ginsengisoli</name>
    <dbReference type="NCBI Taxonomy" id="413434"/>
    <lineage>
        <taxon>Bacteria</taxon>
        <taxon>Pseudomonadati</taxon>
        <taxon>Bacteroidota</taxon>
        <taxon>Chitinophagia</taxon>
        <taxon>Chitinophagales</taxon>
        <taxon>Chitinophagaceae</taxon>
        <taxon>Sediminibacterium</taxon>
    </lineage>
</organism>
<name>A0A1T4M0Z4_9BACT</name>
<evidence type="ECO:0000313" key="1">
    <source>
        <dbReference type="EMBL" id="SJZ60576.1"/>
    </source>
</evidence>
<evidence type="ECO:0008006" key="3">
    <source>
        <dbReference type="Google" id="ProtNLM"/>
    </source>
</evidence>
<dbReference type="Pfam" id="PF12686">
    <property type="entry name" value="DUF3800"/>
    <property type="match status" value="1"/>
</dbReference>
<reference evidence="1 2" key="1">
    <citation type="submission" date="2017-02" db="EMBL/GenBank/DDBJ databases">
        <authorList>
            <person name="Peterson S.W."/>
        </authorList>
    </citation>
    <scope>NUCLEOTIDE SEQUENCE [LARGE SCALE GENOMIC DNA]</scope>
    <source>
        <strain evidence="1 2">DSM 22335</strain>
    </source>
</reference>
<proteinExistence type="predicted"/>
<gene>
    <name evidence="1" type="ORF">SAMN04488132_10396</name>
</gene>
<protein>
    <recommendedName>
        <fullName evidence="3">DUF3800 domain-containing protein</fullName>
    </recommendedName>
</protein>
<evidence type="ECO:0000313" key="2">
    <source>
        <dbReference type="Proteomes" id="UP000190888"/>
    </source>
</evidence>
<sequence>MPTYNLYCDESCHLENDNMPYMLLGYVCVPYNQMRQHNERIKQLKEQHHFYGEIKWSKVSNSQHRFYNDLIDYFFATDLFFRAIVIKKEKINNSNFNQDYNTFYYKMYYQLLNHKLDTLSHYNIYLDIKDTLSTGKINHLRSILHTKFGVIRNLQNIHSNESVFLQITDLIMGAIGYHLRGNKRVLAKTNLINRIQKHSQHQIDRSTPKNEDKLNLFFIELQ</sequence>
<dbReference type="RefSeq" id="WP_078830599.1">
    <property type="nucleotide sequence ID" value="NZ_FUWH01000003.1"/>
</dbReference>
<accession>A0A1T4M0Z4</accession>
<dbReference type="OrthoDB" id="9799211at2"/>
<dbReference type="Proteomes" id="UP000190888">
    <property type="component" value="Unassembled WGS sequence"/>
</dbReference>